<dbReference type="EMBL" id="NIPW01000011">
    <property type="protein sequence ID" value="OWJ78435.1"/>
    <property type="molecule type" value="Genomic_DNA"/>
</dbReference>
<evidence type="ECO:0008006" key="6">
    <source>
        <dbReference type="Google" id="ProtNLM"/>
    </source>
</evidence>
<evidence type="ECO:0000313" key="5">
    <source>
        <dbReference type="Proteomes" id="UP000196878"/>
    </source>
</evidence>
<evidence type="ECO:0000256" key="1">
    <source>
        <dbReference type="SAM" id="Phobius"/>
    </source>
</evidence>
<dbReference type="InterPro" id="IPR036366">
    <property type="entry name" value="PGBDSf"/>
</dbReference>
<dbReference type="InterPro" id="IPR036365">
    <property type="entry name" value="PGBD-like_sf"/>
</dbReference>
<dbReference type="Pfam" id="PF01471">
    <property type="entry name" value="PG_binding_1"/>
    <property type="match status" value="1"/>
</dbReference>
<name>A0A212ACF3_9RHOB</name>
<dbReference type="InterPro" id="IPR002477">
    <property type="entry name" value="Peptidoglycan-bd-like"/>
</dbReference>
<protein>
    <recommendedName>
        <fullName evidence="6">Peptidoglycan-binding protein</fullName>
    </recommendedName>
</protein>
<proteinExistence type="predicted"/>
<dbReference type="AlphaFoldDB" id="A0A212ACF3"/>
<keyword evidence="5" id="KW-1185">Reference proteome</keyword>
<evidence type="ECO:0000259" key="3">
    <source>
        <dbReference type="Pfam" id="PF11860"/>
    </source>
</evidence>
<accession>A0A212ACF3</accession>
<dbReference type="RefSeq" id="WP_088215094.1">
    <property type="nucleotide sequence ID" value="NZ_NIPW01000011.1"/>
</dbReference>
<dbReference type="InterPro" id="IPR024408">
    <property type="entry name" value="Muramidase"/>
</dbReference>
<keyword evidence="1" id="KW-0472">Membrane</keyword>
<sequence>MTDPWKGAAHRASADDFVRAAERIGCELAAIRAVWQVEASGRAFRADGTLERRFEPHKLRMPIGDYRSSLKLSAAGRERLFRAAYARDPEDAMRATSWGAPQIMGFNAGAAGYITALGMVRAMAASEAEQLAAFVTLILSWGLDAALRAHDWRAFAARYNGSGNVAEYAARIETAYQQLSGRASPVVLRAGARGEAVRRLQVALGLDSDGAFGPETEAAVRRFQAQSALPVDGVVGARTWAELERRRDASPIRQPAREDRVAQITKVSAAAGGLASAVAAIGDALPESTLNILIGGGMLLALIGVAVWAFQKSRGVA</sequence>
<dbReference type="OrthoDB" id="1523598at2"/>
<dbReference type="SUPFAM" id="SSF47090">
    <property type="entry name" value="PGBD-like"/>
    <property type="match status" value="1"/>
</dbReference>
<gene>
    <name evidence="4" type="ORF">CDV49_08340</name>
</gene>
<feature type="domain" description="N-acetylmuramidase" evidence="3">
    <location>
        <begin position="27"/>
        <end position="179"/>
    </location>
</feature>
<keyword evidence="1" id="KW-1133">Transmembrane helix</keyword>
<comment type="caution">
    <text evidence="4">The sequence shown here is derived from an EMBL/GenBank/DDBJ whole genome shotgun (WGS) entry which is preliminary data.</text>
</comment>
<evidence type="ECO:0000313" key="4">
    <source>
        <dbReference type="EMBL" id="OWJ78435.1"/>
    </source>
</evidence>
<dbReference type="Proteomes" id="UP000196878">
    <property type="component" value="Unassembled WGS sequence"/>
</dbReference>
<feature type="domain" description="Peptidoglycan binding-like" evidence="2">
    <location>
        <begin position="206"/>
        <end position="243"/>
    </location>
</feature>
<evidence type="ECO:0000259" key="2">
    <source>
        <dbReference type="Pfam" id="PF01471"/>
    </source>
</evidence>
<keyword evidence="1" id="KW-0812">Transmembrane</keyword>
<dbReference type="Pfam" id="PF11860">
    <property type="entry name" value="Muramidase"/>
    <property type="match status" value="1"/>
</dbReference>
<feature type="transmembrane region" description="Helical" evidence="1">
    <location>
        <begin position="290"/>
        <end position="310"/>
    </location>
</feature>
<reference evidence="4 5" key="1">
    <citation type="submission" date="2016-12" db="EMBL/GenBank/DDBJ databases">
        <title>Comparison of Traditional DNA-DNA Hybridization with In Silico Genomic Analysis.</title>
        <authorList>
            <person name="Nicholson A.C."/>
            <person name="Humrighouse B.W."/>
            <person name="Graziano J."/>
            <person name="Lasker B."/>
            <person name="Whitney A.M."/>
            <person name="Mcquiston J.R."/>
        </authorList>
    </citation>
    <scope>NUCLEOTIDE SEQUENCE [LARGE SCALE GENOMIC DNA]</scope>
    <source>
        <strain evidence="4 5">H2240</strain>
    </source>
</reference>
<dbReference type="Gene3D" id="1.10.101.10">
    <property type="entry name" value="PGBD-like superfamily/PGBD"/>
    <property type="match status" value="1"/>
</dbReference>
<organism evidence="4 5">
    <name type="scientific">Haematobacter genomosp. 1</name>
    <dbReference type="NCBI Taxonomy" id="366618"/>
    <lineage>
        <taxon>Bacteria</taxon>
        <taxon>Pseudomonadati</taxon>
        <taxon>Pseudomonadota</taxon>
        <taxon>Alphaproteobacteria</taxon>
        <taxon>Rhodobacterales</taxon>
        <taxon>Paracoccaceae</taxon>
        <taxon>Haematobacter</taxon>
    </lineage>
</organism>